<accession>A0A317W647</accession>
<evidence type="ECO:0000259" key="4">
    <source>
        <dbReference type="PROSITE" id="PS50075"/>
    </source>
</evidence>
<dbReference type="CDD" id="cd05930">
    <property type="entry name" value="A_NRPS"/>
    <property type="match status" value="1"/>
</dbReference>
<dbReference type="InterPro" id="IPR042099">
    <property type="entry name" value="ANL_N_sf"/>
</dbReference>
<dbReference type="GO" id="GO:0031177">
    <property type="term" value="F:phosphopantetheine binding"/>
    <property type="evidence" value="ECO:0007669"/>
    <property type="project" value="InterPro"/>
</dbReference>
<dbReference type="AlphaFoldDB" id="A0A317W647"/>
<dbReference type="NCBIfam" id="TIGR01746">
    <property type="entry name" value="Thioester-redct"/>
    <property type="match status" value="1"/>
</dbReference>
<dbReference type="PROSITE" id="PS00455">
    <property type="entry name" value="AMP_BINDING"/>
    <property type="match status" value="1"/>
</dbReference>
<dbReference type="OrthoDB" id="408177at2759"/>
<keyword evidence="1" id="KW-0596">Phosphopantetheine</keyword>
<dbReference type="InterPro" id="IPR036736">
    <property type="entry name" value="ACP-like_sf"/>
</dbReference>
<dbReference type="Gene3D" id="3.30.300.30">
    <property type="match status" value="1"/>
</dbReference>
<dbReference type="InterPro" id="IPR036291">
    <property type="entry name" value="NAD(P)-bd_dom_sf"/>
</dbReference>
<dbReference type="PANTHER" id="PTHR44845">
    <property type="entry name" value="CARRIER DOMAIN-CONTAINING PROTEIN"/>
    <property type="match status" value="1"/>
</dbReference>
<evidence type="ECO:0000313" key="6">
    <source>
        <dbReference type="Proteomes" id="UP000246171"/>
    </source>
</evidence>
<dbReference type="SUPFAM" id="SSF56801">
    <property type="entry name" value="Acetyl-CoA synthetase-like"/>
    <property type="match status" value="1"/>
</dbReference>
<proteinExistence type="inferred from homology"/>
<organism evidence="5 6">
    <name type="scientific">Aspergillus eucalypticola (strain CBS 122712 / IBT 29274)</name>
    <dbReference type="NCBI Taxonomy" id="1448314"/>
    <lineage>
        <taxon>Eukaryota</taxon>
        <taxon>Fungi</taxon>
        <taxon>Dikarya</taxon>
        <taxon>Ascomycota</taxon>
        <taxon>Pezizomycotina</taxon>
        <taxon>Eurotiomycetes</taxon>
        <taxon>Eurotiomycetidae</taxon>
        <taxon>Eurotiales</taxon>
        <taxon>Aspergillaceae</taxon>
        <taxon>Aspergillus</taxon>
        <taxon>Aspergillus subgen. Circumdati</taxon>
    </lineage>
</organism>
<evidence type="ECO:0000313" key="5">
    <source>
        <dbReference type="EMBL" id="PWY81111.1"/>
    </source>
</evidence>
<comment type="similarity">
    <text evidence="3">Belongs to the NRP synthetase family.</text>
</comment>
<dbReference type="SUPFAM" id="SSF51735">
    <property type="entry name" value="NAD(P)-binding Rossmann-fold domains"/>
    <property type="match status" value="1"/>
</dbReference>
<keyword evidence="6" id="KW-1185">Reference proteome</keyword>
<name>A0A317W647_ASPEC</name>
<dbReference type="Gene3D" id="3.40.50.720">
    <property type="entry name" value="NAD(P)-binding Rossmann-like Domain"/>
    <property type="match status" value="1"/>
</dbReference>
<evidence type="ECO:0000256" key="3">
    <source>
        <dbReference type="ARBA" id="ARBA00029454"/>
    </source>
</evidence>
<dbReference type="SMART" id="SM00823">
    <property type="entry name" value="PKS_PP"/>
    <property type="match status" value="1"/>
</dbReference>
<dbReference type="PANTHER" id="PTHR44845:SF6">
    <property type="entry name" value="BETA-ALANINE-ACTIVATING ENZYME"/>
    <property type="match status" value="1"/>
</dbReference>
<dbReference type="NCBIfam" id="TIGR01733">
    <property type="entry name" value="AA-adenyl-dom"/>
    <property type="match status" value="1"/>
</dbReference>
<reference evidence="5" key="1">
    <citation type="submission" date="2016-12" db="EMBL/GenBank/DDBJ databases">
        <title>The genomes of Aspergillus section Nigri reveals drivers in fungal speciation.</title>
        <authorList>
            <consortium name="DOE Joint Genome Institute"/>
            <person name="Vesth T.C."/>
            <person name="Nybo J."/>
            <person name="Theobald S."/>
            <person name="Brandl J."/>
            <person name="Frisvad J.C."/>
            <person name="Nielsen K.F."/>
            <person name="Lyhne E.K."/>
            <person name="Kogle M.E."/>
            <person name="Kuo A."/>
            <person name="Riley R."/>
            <person name="Clum A."/>
            <person name="Nolan M."/>
            <person name="Lipzen A."/>
            <person name="Salamov A."/>
            <person name="Henrissat B."/>
            <person name="Wiebenga A."/>
            <person name="De vries R.P."/>
            <person name="Grigoriev I.V."/>
            <person name="Mortensen U.H."/>
            <person name="Andersen M.R."/>
            <person name="Baker S.E."/>
        </authorList>
    </citation>
    <scope>NUCLEOTIDE SEQUENCE</scope>
    <source>
        <strain evidence="5">CBS 122712</strain>
    </source>
</reference>
<dbReference type="Gene3D" id="3.40.50.12780">
    <property type="entry name" value="N-terminal domain of ligase-like"/>
    <property type="match status" value="1"/>
</dbReference>
<dbReference type="InterPro" id="IPR013120">
    <property type="entry name" value="FAR_NAD-bd"/>
</dbReference>
<sequence>MGSLGQPGLAQALYTQVELSKEVVAVQSGKHSLTFRELHKTALSLAGQILKKRLPKESPIAILAPRGINHVLAQVAIIYAGGSCTPLDVKQPDSYLDTLLSNLDCTLVVTDRENQGRLLGYDHLLVDHEVKNDRRKDDATPGVVAFNEPSACSHIFHTSGTTGKPKAVQVLAQGIMNLAYNATYRVERGRRFAHVGNVSFDAALFEIWVSLLSGASLIIIPQDVVLDPPAFSERLRSDKIEVMLLTPALLTSTVHAVPNAFATLDTLYTGGEAINVQTVKTIFEHGPPHQLINLYGPTECTVYALCHRVQPEDVETQQIALGHVLDNMVAYVVDENLDPVAPGEIGELLLQGAGVSRGYLGEPEKTAKAFVRAPKINPHEHIYRTGDLVRIEQNGLYYFIGRKDNQVKIRGQRIELEAVELLLRETNLVRDVVVLKVQPEESTLDAILLAYVIPISASTTSHAIIREFIRRTPHMVPRIEFIQSFPLKSTGKVDRKLLEKCYLEKMKQARASTKPVKALLGSQSYPAILDHLQKLWLDILCLPVAGLTEREDFFHLGGTSLQAATLVARVRQSFAVELQSAALYEHSTLEALARLVQALQAGTNSETEAYKQLEAQWNEDIELGKELKPLGGVLPDWKAPDEGRVLLTGATGFVGAFLLSELLNMPCVQCVACLVRAENTTVGWARLRKNLDKYQIVLTPDMEARVLIIPGDFGQPNLGLSPHLYELLAGWASVVFHLGAHVNYVQPYSTHRAANVLGTLRMLEFANRRRPKMLHYSSSIAAYGPSGFVLGAKFIGENERPRDYMRSLQYDTGYSQSQMVAECVVWNAIDKGLPVAIFRPGFVLGHSSSGISNPDDFIGRLFSSCLNMGCYPLLPAQRKEFIPVDFVVGALLHIAANPARLGRAYNLIQPRHQAALDMNTTFCLLRDLSPVALHPLPYAEWVQCFSLETQDPLHPLMPMLQEKVLGDLTRWEIQENMAVYGTYNLRTALQEDCPQILECEPLSALFKRYIHQWLPRHLRTE</sequence>
<evidence type="ECO:0000256" key="1">
    <source>
        <dbReference type="ARBA" id="ARBA00022450"/>
    </source>
</evidence>
<dbReference type="CDD" id="cd05235">
    <property type="entry name" value="SDR_e1"/>
    <property type="match status" value="1"/>
</dbReference>
<gene>
    <name evidence="5" type="ORF">BO83DRAFT_405711</name>
</gene>
<dbReference type="InterPro" id="IPR010080">
    <property type="entry name" value="Thioester_reductase-like_dom"/>
</dbReference>
<feature type="domain" description="Carrier" evidence="4">
    <location>
        <begin position="523"/>
        <end position="600"/>
    </location>
</feature>
<dbReference type="SUPFAM" id="SSF47336">
    <property type="entry name" value="ACP-like"/>
    <property type="match status" value="1"/>
</dbReference>
<keyword evidence="2" id="KW-0597">Phosphoprotein</keyword>
<dbReference type="InterPro" id="IPR000873">
    <property type="entry name" value="AMP-dep_synth/lig_dom"/>
</dbReference>
<dbReference type="Gene3D" id="1.10.1200.10">
    <property type="entry name" value="ACP-like"/>
    <property type="match status" value="1"/>
</dbReference>
<dbReference type="RefSeq" id="XP_025391534.1">
    <property type="nucleotide sequence ID" value="XM_025533832.1"/>
</dbReference>
<dbReference type="VEuPathDB" id="FungiDB:BO83DRAFT_405711"/>
<evidence type="ECO:0000256" key="2">
    <source>
        <dbReference type="ARBA" id="ARBA00022553"/>
    </source>
</evidence>
<protein>
    <submittedName>
        <fullName evidence="5">Non-ribosomal peptide synthetase</fullName>
    </submittedName>
</protein>
<dbReference type="GeneID" id="37055794"/>
<dbReference type="InterPro" id="IPR045851">
    <property type="entry name" value="AMP-bd_C_sf"/>
</dbReference>
<dbReference type="Pfam" id="PF00501">
    <property type="entry name" value="AMP-binding"/>
    <property type="match status" value="1"/>
</dbReference>
<dbReference type="InterPro" id="IPR010071">
    <property type="entry name" value="AA_adenyl_dom"/>
</dbReference>
<dbReference type="Pfam" id="PF00550">
    <property type="entry name" value="PP-binding"/>
    <property type="match status" value="1"/>
</dbReference>
<dbReference type="InterPro" id="IPR020806">
    <property type="entry name" value="PKS_PP-bd"/>
</dbReference>
<dbReference type="InterPro" id="IPR020845">
    <property type="entry name" value="AMP-binding_CS"/>
</dbReference>
<comment type="caution">
    <text evidence="5">The sequence shown here is derived from an EMBL/GenBank/DDBJ whole genome shotgun (WGS) entry which is preliminary data.</text>
</comment>
<dbReference type="Pfam" id="PF07993">
    <property type="entry name" value="NAD_binding_4"/>
    <property type="match status" value="1"/>
</dbReference>
<dbReference type="PROSITE" id="PS50075">
    <property type="entry name" value="CARRIER"/>
    <property type="match status" value="1"/>
</dbReference>
<dbReference type="Proteomes" id="UP000246171">
    <property type="component" value="Unassembled WGS sequence"/>
</dbReference>
<dbReference type="EMBL" id="MSFU01000004">
    <property type="protein sequence ID" value="PWY81111.1"/>
    <property type="molecule type" value="Genomic_DNA"/>
</dbReference>
<dbReference type="InterPro" id="IPR009081">
    <property type="entry name" value="PP-bd_ACP"/>
</dbReference>